<dbReference type="InterPro" id="IPR015424">
    <property type="entry name" value="PyrdxlP-dep_Trfase"/>
</dbReference>
<organism evidence="2 3">
    <name type="scientific">Aspergillus oryzae</name>
    <name type="common">Yellow koji mold</name>
    <dbReference type="NCBI Taxonomy" id="5062"/>
    <lineage>
        <taxon>Eukaryota</taxon>
        <taxon>Fungi</taxon>
        <taxon>Dikarya</taxon>
        <taxon>Ascomycota</taxon>
        <taxon>Pezizomycotina</taxon>
        <taxon>Eurotiomycetes</taxon>
        <taxon>Eurotiomycetidae</taxon>
        <taxon>Eurotiales</taxon>
        <taxon>Aspergillaceae</taxon>
        <taxon>Aspergillus</taxon>
        <taxon>Aspergillus subgen. Circumdati</taxon>
    </lineage>
</organism>
<accession>A0A1S9DYC0</accession>
<protein>
    <submittedName>
        <fullName evidence="2">Pyridoxal-dependent decarboxylase</fullName>
    </submittedName>
    <submittedName>
        <fullName evidence="1">Unnamed protein product</fullName>
    </submittedName>
</protein>
<dbReference type="AlphaFoldDB" id="A0A1S9DYC0"/>
<dbReference type="Proteomes" id="UP001165205">
    <property type="component" value="Unassembled WGS sequence"/>
</dbReference>
<dbReference type="SUPFAM" id="SSF53383">
    <property type="entry name" value="PLP-dependent transferases"/>
    <property type="match status" value="1"/>
</dbReference>
<reference evidence="1" key="2">
    <citation type="submission" date="2023-04" db="EMBL/GenBank/DDBJ databases">
        <title>Aspergillus oryzae NBRC 4228.</title>
        <authorList>
            <person name="Ichikawa N."/>
            <person name="Sato H."/>
            <person name="Tonouchi N."/>
        </authorList>
    </citation>
    <scope>NUCLEOTIDE SEQUENCE</scope>
    <source>
        <strain evidence="1">NBRC 4228</strain>
    </source>
</reference>
<dbReference type="VEuPathDB" id="FungiDB:AO090023000442"/>
<gene>
    <name evidence="1" type="ORF">Aory04_000539000</name>
    <name evidence="2" type="ORF">OAory_01026300</name>
</gene>
<evidence type="ECO:0000313" key="2">
    <source>
        <dbReference type="EMBL" id="OOO14035.1"/>
    </source>
</evidence>
<evidence type="ECO:0000313" key="3">
    <source>
        <dbReference type="Proteomes" id="UP000190312"/>
    </source>
</evidence>
<name>A0A1S9DYC0_ASPOZ</name>
<sequence>MPRITRNDPVISVTALEAWTTGVDALKAAVDVTIESGKRTLSFNATAGSTMNGVFDPIDKIWAMSGRQTTGSMLMPVGEEWVAISDNPRHPNRGSELTDSIAFTPSKTGECTTRLCISASKRTVELLAGQ</sequence>
<dbReference type="Proteomes" id="UP000190312">
    <property type="component" value="Unassembled WGS sequence"/>
</dbReference>
<dbReference type="InterPro" id="IPR015421">
    <property type="entry name" value="PyrdxlP-dep_Trfase_major"/>
</dbReference>
<dbReference type="OrthoDB" id="10489115at2759"/>
<dbReference type="EMBL" id="MKZY01000001">
    <property type="protein sequence ID" value="OOO14035.1"/>
    <property type="molecule type" value="Genomic_DNA"/>
</dbReference>
<dbReference type="EMBL" id="BSYA01000052">
    <property type="protein sequence ID" value="GMG29080.1"/>
    <property type="molecule type" value="Genomic_DNA"/>
</dbReference>
<proteinExistence type="predicted"/>
<comment type="caution">
    <text evidence="2">The sequence shown here is derived from an EMBL/GenBank/DDBJ whole genome shotgun (WGS) entry which is preliminary data.</text>
</comment>
<dbReference type="Gene3D" id="3.40.640.10">
    <property type="entry name" value="Type I PLP-dependent aspartate aminotransferase-like (Major domain)"/>
    <property type="match status" value="1"/>
</dbReference>
<reference evidence="2 3" key="1">
    <citation type="submission" date="2016-10" db="EMBL/GenBank/DDBJ databases">
        <title>Genome sequencing of Aspergillus oryzae BCC7051.</title>
        <authorList>
            <person name="Thammarongtham C."/>
            <person name="Vorapreeda T."/>
            <person name="Nookaew I."/>
            <person name="Srisuk T."/>
            <person name="Land M."/>
            <person name="Jeennor S."/>
            <person name="Laoteng K."/>
        </authorList>
    </citation>
    <scope>NUCLEOTIDE SEQUENCE [LARGE SCALE GENOMIC DNA]</scope>
    <source>
        <strain evidence="2 3">BCC7051</strain>
    </source>
</reference>
<evidence type="ECO:0000313" key="1">
    <source>
        <dbReference type="EMBL" id="GMG29080.1"/>
    </source>
</evidence>